<name>A0A177D5Y7_ALTAL</name>
<dbReference type="RefSeq" id="XP_018379760.1">
    <property type="nucleotide sequence ID" value="XM_018532268.1"/>
</dbReference>
<protein>
    <submittedName>
        <fullName evidence="1">Uncharacterized protein</fullName>
    </submittedName>
</protein>
<accession>A0A177D5Y7</accession>
<dbReference type="AlphaFoldDB" id="A0A177D5Y7"/>
<evidence type="ECO:0000313" key="2">
    <source>
        <dbReference type="Proteomes" id="UP000077248"/>
    </source>
</evidence>
<organism evidence="1 2">
    <name type="scientific">Alternaria alternata</name>
    <name type="common">Alternaria rot fungus</name>
    <name type="synonym">Torula alternata</name>
    <dbReference type="NCBI Taxonomy" id="5599"/>
    <lineage>
        <taxon>Eukaryota</taxon>
        <taxon>Fungi</taxon>
        <taxon>Dikarya</taxon>
        <taxon>Ascomycota</taxon>
        <taxon>Pezizomycotina</taxon>
        <taxon>Dothideomycetes</taxon>
        <taxon>Pleosporomycetidae</taxon>
        <taxon>Pleosporales</taxon>
        <taxon>Pleosporineae</taxon>
        <taxon>Pleosporaceae</taxon>
        <taxon>Alternaria</taxon>
        <taxon>Alternaria sect. Alternaria</taxon>
        <taxon>Alternaria alternata complex</taxon>
    </lineage>
</organism>
<dbReference type="Proteomes" id="UP000077248">
    <property type="component" value="Unassembled WGS sequence"/>
</dbReference>
<dbReference type="KEGG" id="aalt:CC77DRAFT_572305"/>
<sequence>MRSLVYWLVGVLHNHGAVCRRADICLMEVARRSTQMALFRIRHKAGRITMAMFCRVVLVRRERLPVIVMGSVFAKRTQMAVVMPSPSFFSKHPPLAHDTHPQARLQCAK</sequence>
<reference evidence="1 2" key="1">
    <citation type="submission" date="2016-05" db="EMBL/GenBank/DDBJ databases">
        <title>Comparative analysis of secretome profiles of manganese(II)-oxidizing ascomycete fungi.</title>
        <authorList>
            <consortium name="DOE Joint Genome Institute"/>
            <person name="Zeiner C.A."/>
            <person name="Purvine S.O."/>
            <person name="Zink E.M."/>
            <person name="Wu S."/>
            <person name="Pasa-Tolic L."/>
            <person name="Chaput D.L."/>
            <person name="Haridas S."/>
            <person name="Grigoriev I.V."/>
            <person name="Santelli C.M."/>
            <person name="Hansel C.M."/>
        </authorList>
    </citation>
    <scope>NUCLEOTIDE SEQUENCE [LARGE SCALE GENOMIC DNA]</scope>
    <source>
        <strain evidence="1 2">SRC1lrK2f</strain>
    </source>
</reference>
<dbReference type="EMBL" id="KV441501">
    <property type="protein sequence ID" value="OAG14339.1"/>
    <property type="molecule type" value="Genomic_DNA"/>
</dbReference>
<proteinExistence type="predicted"/>
<evidence type="ECO:0000313" key="1">
    <source>
        <dbReference type="EMBL" id="OAG14339.1"/>
    </source>
</evidence>
<keyword evidence="2" id="KW-1185">Reference proteome</keyword>
<gene>
    <name evidence="1" type="ORF">CC77DRAFT_572305</name>
</gene>
<dbReference type="VEuPathDB" id="FungiDB:CC77DRAFT_572305"/>
<dbReference type="GeneID" id="29117862"/>